<dbReference type="AlphaFoldDB" id="A0AAU7Q4Y2"/>
<sequence length="244" mass="26293">MAKSFLRSGGLNGILALGEDGLPVYASALQLRETLRLRGQQRLLDCLAIPQPNEQGDRLDWYSPIEGKVTSWAAASDSQRASALRQLESCRAAADEISARAQRAEKVAQKRFGMLLAKVMHFPDQNHVYLVGDTAVLTFWGFTKLNEKKPRRSVRMPASRAAGARSGHYSGSPRTRSRPACPCANQPSADATACCIRSYLCNRHRDRPRPASATGGCSAPPCTAASVVDPAFFGAAGHPDITGI</sequence>
<organism evidence="2">
    <name type="scientific">Acerihabitans sp. KWT182</name>
    <dbReference type="NCBI Taxonomy" id="3157919"/>
    <lineage>
        <taxon>Bacteria</taxon>
        <taxon>Pseudomonadati</taxon>
        <taxon>Pseudomonadota</taxon>
        <taxon>Gammaproteobacteria</taxon>
        <taxon>Enterobacterales</taxon>
        <taxon>Pectobacteriaceae</taxon>
        <taxon>Acerihabitans</taxon>
    </lineage>
</organism>
<reference evidence="2" key="1">
    <citation type="submission" date="2024-06" db="EMBL/GenBank/DDBJ databases">
        <authorList>
            <person name="Coelho C."/>
            <person name="Bento M."/>
            <person name="Garcia E."/>
            <person name="Camelo A."/>
            <person name="Brandao I."/>
            <person name="Espirito Santo C."/>
            <person name="Trovao J."/>
            <person name="Verissimo A."/>
            <person name="Costa J."/>
            <person name="Tiago I."/>
        </authorList>
    </citation>
    <scope>NUCLEOTIDE SEQUENCE</scope>
    <source>
        <strain evidence="2">KWT182</strain>
    </source>
</reference>
<dbReference type="NCBIfam" id="NF040486">
    <property type="entry name" value="SrfA_fam"/>
    <property type="match status" value="1"/>
</dbReference>
<proteinExistence type="predicted"/>
<name>A0AAU7Q4Y2_9GAMM</name>
<dbReference type="InterPro" id="IPR047774">
    <property type="entry name" value="SrfA-like"/>
</dbReference>
<dbReference type="EMBL" id="CP157947">
    <property type="protein sequence ID" value="XBS68005.1"/>
    <property type="molecule type" value="Genomic_DNA"/>
</dbReference>
<accession>A0AAU7Q4Y2</accession>
<protein>
    <submittedName>
        <fullName evidence="2">SrfA family protein</fullName>
    </submittedName>
</protein>
<evidence type="ECO:0000256" key="1">
    <source>
        <dbReference type="SAM" id="MobiDB-lite"/>
    </source>
</evidence>
<feature type="region of interest" description="Disordered" evidence="1">
    <location>
        <begin position="151"/>
        <end position="180"/>
    </location>
</feature>
<gene>
    <name evidence="2" type="ORF">ABK905_13985</name>
</gene>
<evidence type="ECO:0000313" key="2">
    <source>
        <dbReference type="EMBL" id="XBS68005.1"/>
    </source>
</evidence>